<dbReference type="EMBL" id="JAPWTJ010000186">
    <property type="protein sequence ID" value="KAJ8981365.1"/>
    <property type="molecule type" value="Genomic_DNA"/>
</dbReference>
<accession>A0ABQ9JVR4</accession>
<sequence>MYREKITPKLGQAKNFGRLLCRKVYDNGWEAQNEQQLRARIFRKIREVDLNNLNIVQRKMRQVLTKLRAIEDHVPLSLFVNGGKQNVNGAKAKIELFPKERRTVSGFKKFKFKQELPIPKVTIRPGSSKRRSKDTIVQSGVYREGKISANASKG</sequence>
<keyword evidence="2" id="KW-1185">Reference proteome</keyword>
<protein>
    <submittedName>
        <fullName evidence="1">Uncharacterized protein</fullName>
    </submittedName>
</protein>
<organism evidence="1 2">
    <name type="scientific">Molorchus minor</name>
    <dbReference type="NCBI Taxonomy" id="1323400"/>
    <lineage>
        <taxon>Eukaryota</taxon>
        <taxon>Metazoa</taxon>
        <taxon>Ecdysozoa</taxon>
        <taxon>Arthropoda</taxon>
        <taxon>Hexapoda</taxon>
        <taxon>Insecta</taxon>
        <taxon>Pterygota</taxon>
        <taxon>Neoptera</taxon>
        <taxon>Endopterygota</taxon>
        <taxon>Coleoptera</taxon>
        <taxon>Polyphaga</taxon>
        <taxon>Cucujiformia</taxon>
        <taxon>Chrysomeloidea</taxon>
        <taxon>Cerambycidae</taxon>
        <taxon>Lamiinae</taxon>
        <taxon>Monochamini</taxon>
        <taxon>Molorchus</taxon>
    </lineage>
</organism>
<dbReference type="Proteomes" id="UP001162164">
    <property type="component" value="Unassembled WGS sequence"/>
</dbReference>
<name>A0ABQ9JVR4_9CUCU</name>
<reference evidence="1" key="1">
    <citation type="journal article" date="2023" name="Insect Mol. Biol.">
        <title>Genome sequencing provides insights into the evolution of gene families encoding plant cell wall-degrading enzymes in longhorned beetles.</title>
        <authorList>
            <person name="Shin N.R."/>
            <person name="Okamura Y."/>
            <person name="Kirsch R."/>
            <person name="Pauchet Y."/>
        </authorList>
    </citation>
    <scope>NUCLEOTIDE SEQUENCE</scope>
    <source>
        <strain evidence="1">MMC_N1</strain>
    </source>
</reference>
<proteinExistence type="predicted"/>
<evidence type="ECO:0000313" key="2">
    <source>
        <dbReference type="Proteomes" id="UP001162164"/>
    </source>
</evidence>
<evidence type="ECO:0000313" key="1">
    <source>
        <dbReference type="EMBL" id="KAJ8981365.1"/>
    </source>
</evidence>
<comment type="caution">
    <text evidence="1">The sequence shown here is derived from an EMBL/GenBank/DDBJ whole genome shotgun (WGS) entry which is preliminary data.</text>
</comment>
<gene>
    <name evidence="1" type="ORF">NQ317_000232</name>
</gene>